<evidence type="ECO:0000313" key="10">
    <source>
        <dbReference type="Proteomes" id="UP000321400"/>
    </source>
</evidence>
<dbReference type="GO" id="GO:0005829">
    <property type="term" value="C:cytosol"/>
    <property type="evidence" value="ECO:0007669"/>
    <property type="project" value="TreeGrafter"/>
</dbReference>
<dbReference type="Proteomes" id="UP000321400">
    <property type="component" value="Unassembled WGS sequence"/>
</dbReference>
<dbReference type="PRINTS" id="PR00992">
    <property type="entry name" value="ALARACEMASE"/>
</dbReference>
<dbReference type="EC" id="5.1.1.1" evidence="5"/>
<dbReference type="InterPro" id="IPR020622">
    <property type="entry name" value="Ala_racemase_pyridoxalP-BS"/>
</dbReference>
<dbReference type="CDD" id="cd00430">
    <property type="entry name" value="PLPDE_III_AR"/>
    <property type="match status" value="1"/>
</dbReference>
<gene>
    <name evidence="9" type="primary">alr1</name>
    <name evidence="9" type="ORF">HAL01_10980</name>
</gene>
<feature type="binding site" evidence="5 7">
    <location>
        <position position="132"/>
    </location>
    <ligand>
        <name>substrate</name>
    </ligand>
</feature>
<evidence type="ECO:0000256" key="3">
    <source>
        <dbReference type="ARBA" id="ARBA00022898"/>
    </source>
</evidence>
<sequence>MQYRNAQAIIDLDAVKQNILTLKKQLPKQTKILAVVKADGYGHGAVAVAKKALASGAAGLCVAILEEAVSLREAGIKAPILVMGYTDPSYVGIAERLDIQLTAFQCEWLEEAKRHLEHSVSLHIKLDTGMGRLGLRDVDDVRLFLEALNLSCFKVTGAFTHFAKADTADTAYYVKQDRRFRELIEPIKHIYKDTIMYHTGNSAASMQFPTDMYDAVRFGIGLYGLYPSPHLKEHPPFTLVPALSITTQLVHVKRLNKGEKLSYGLTYETKETEWIGTIPIGYGDGIQRRMQDFEVLIGGKRQPIVGRVCMDQCMVKLDKAYPVGEKVTFVGKDHREVITLEEVAEHLNTINYEVSCLLTPRLPRHYLNEDE</sequence>
<dbReference type="Pfam" id="PF00842">
    <property type="entry name" value="Ala_racemase_C"/>
    <property type="match status" value="1"/>
</dbReference>
<evidence type="ECO:0000259" key="8">
    <source>
        <dbReference type="SMART" id="SM01005"/>
    </source>
</evidence>
<feature type="binding site" evidence="5 7">
    <location>
        <position position="310"/>
    </location>
    <ligand>
        <name>substrate</name>
    </ligand>
</feature>
<dbReference type="EMBL" id="BJYE01000010">
    <property type="protein sequence ID" value="GEN56634.1"/>
    <property type="molecule type" value="Genomic_DNA"/>
</dbReference>
<comment type="pathway">
    <text evidence="5">Amino-acid biosynthesis; D-alanine biosynthesis; D-alanine from L-alanine: step 1/1.</text>
</comment>
<feature type="modified residue" description="N6-(pyridoxal phosphate)lysine" evidence="5 6">
    <location>
        <position position="37"/>
    </location>
</feature>
<evidence type="ECO:0000256" key="5">
    <source>
        <dbReference type="HAMAP-Rule" id="MF_01201"/>
    </source>
</evidence>
<accession>A0A511X105</accession>
<dbReference type="InterPro" id="IPR000821">
    <property type="entry name" value="Ala_racemase"/>
</dbReference>
<dbReference type="PROSITE" id="PS00395">
    <property type="entry name" value="ALANINE_RACEMASE"/>
    <property type="match status" value="1"/>
</dbReference>
<keyword evidence="3 5" id="KW-0663">Pyridoxal phosphate</keyword>
<feature type="active site" description="Proton acceptor; specific for D-alanine" evidence="5">
    <location>
        <position position="37"/>
    </location>
</feature>
<dbReference type="GO" id="GO:0030170">
    <property type="term" value="F:pyridoxal phosphate binding"/>
    <property type="evidence" value="ECO:0007669"/>
    <property type="project" value="UniProtKB-UniRule"/>
</dbReference>
<evidence type="ECO:0000313" key="9">
    <source>
        <dbReference type="EMBL" id="GEN56634.1"/>
    </source>
</evidence>
<feature type="domain" description="Alanine racemase C-terminal" evidence="8">
    <location>
        <begin position="242"/>
        <end position="367"/>
    </location>
</feature>
<comment type="function">
    <text evidence="5">Catalyzes the interconversion of L-alanine and D-alanine. May also act on other amino acids.</text>
</comment>
<comment type="similarity">
    <text evidence="5">Belongs to the alanine racemase family.</text>
</comment>
<evidence type="ECO:0000256" key="7">
    <source>
        <dbReference type="PIRSR" id="PIRSR600821-52"/>
    </source>
</evidence>
<dbReference type="SUPFAM" id="SSF51419">
    <property type="entry name" value="PLP-binding barrel"/>
    <property type="match status" value="1"/>
</dbReference>
<keyword evidence="4 5" id="KW-0413">Isomerase</keyword>
<reference evidence="9 10" key="1">
    <citation type="submission" date="2019-07" db="EMBL/GenBank/DDBJ databases">
        <title>Whole genome shotgun sequence of Halolactibacillus alkaliphilus NBRC 103919.</title>
        <authorList>
            <person name="Hosoyama A."/>
            <person name="Uohara A."/>
            <person name="Ohji S."/>
            <person name="Ichikawa N."/>
        </authorList>
    </citation>
    <scope>NUCLEOTIDE SEQUENCE [LARGE SCALE GENOMIC DNA]</scope>
    <source>
        <strain evidence="9 10">NBRC 103919</strain>
    </source>
</reference>
<dbReference type="FunFam" id="2.40.37.10:FF:000006">
    <property type="entry name" value="Alanine racemase"/>
    <property type="match status" value="1"/>
</dbReference>
<dbReference type="PANTHER" id="PTHR30511:SF0">
    <property type="entry name" value="ALANINE RACEMASE, CATABOLIC-RELATED"/>
    <property type="match status" value="1"/>
</dbReference>
<dbReference type="Pfam" id="PF01168">
    <property type="entry name" value="Ala_racemase_N"/>
    <property type="match status" value="1"/>
</dbReference>
<keyword evidence="10" id="KW-1185">Reference proteome</keyword>
<feature type="active site" description="Proton acceptor; specific for L-alanine" evidence="5">
    <location>
        <position position="263"/>
    </location>
</feature>
<dbReference type="GO" id="GO:0008784">
    <property type="term" value="F:alanine racemase activity"/>
    <property type="evidence" value="ECO:0007669"/>
    <property type="project" value="UniProtKB-UniRule"/>
</dbReference>
<evidence type="ECO:0000256" key="1">
    <source>
        <dbReference type="ARBA" id="ARBA00000316"/>
    </source>
</evidence>
<evidence type="ECO:0000256" key="4">
    <source>
        <dbReference type="ARBA" id="ARBA00023235"/>
    </source>
</evidence>
<dbReference type="InterPro" id="IPR001608">
    <property type="entry name" value="Ala_racemase_N"/>
</dbReference>
<dbReference type="AlphaFoldDB" id="A0A511X105"/>
<evidence type="ECO:0000256" key="2">
    <source>
        <dbReference type="ARBA" id="ARBA00001933"/>
    </source>
</evidence>
<dbReference type="OrthoDB" id="9813814at2"/>
<dbReference type="HAMAP" id="MF_01201">
    <property type="entry name" value="Ala_racemase"/>
    <property type="match status" value="1"/>
</dbReference>
<dbReference type="Gene3D" id="3.20.20.10">
    <property type="entry name" value="Alanine racemase"/>
    <property type="match status" value="1"/>
</dbReference>
<dbReference type="GO" id="GO:0030632">
    <property type="term" value="P:D-alanine biosynthetic process"/>
    <property type="evidence" value="ECO:0007669"/>
    <property type="project" value="UniProtKB-UniRule"/>
</dbReference>
<evidence type="ECO:0000256" key="6">
    <source>
        <dbReference type="PIRSR" id="PIRSR600821-50"/>
    </source>
</evidence>
<dbReference type="UniPathway" id="UPA00042">
    <property type="reaction ID" value="UER00497"/>
</dbReference>
<name>A0A511X105_9BACI</name>
<dbReference type="FunFam" id="3.20.20.10:FF:000002">
    <property type="entry name" value="Alanine racemase"/>
    <property type="match status" value="1"/>
</dbReference>
<dbReference type="RefSeq" id="WP_089801009.1">
    <property type="nucleotide sequence ID" value="NZ_BJYE01000010.1"/>
</dbReference>
<organism evidence="9 10">
    <name type="scientific">Halolactibacillus alkaliphilus</name>
    <dbReference type="NCBI Taxonomy" id="442899"/>
    <lineage>
        <taxon>Bacteria</taxon>
        <taxon>Bacillati</taxon>
        <taxon>Bacillota</taxon>
        <taxon>Bacilli</taxon>
        <taxon>Bacillales</taxon>
        <taxon>Bacillaceae</taxon>
        <taxon>Halolactibacillus</taxon>
    </lineage>
</organism>
<comment type="cofactor">
    <cofactor evidence="2 5 6">
        <name>pyridoxal 5'-phosphate</name>
        <dbReference type="ChEBI" id="CHEBI:597326"/>
    </cofactor>
</comment>
<dbReference type="PANTHER" id="PTHR30511">
    <property type="entry name" value="ALANINE RACEMASE"/>
    <property type="match status" value="1"/>
</dbReference>
<dbReference type="InterPro" id="IPR029066">
    <property type="entry name" value="PLP-binding_barrel"/>
</dbReference>
<dbReference type="STRING" id="442899.SAMN05720591_10924"/>
<dbReference type="GO" id="GO:0009252">
    <property type="term" value="P:peptidoglycan biosynthetic process"/>
    <property type="evidence" value="ECO:0007669"/>
    <property type="project" value="TreeGrafter"/>
</dbReference>
<dbReference type="SMART" id="SM01005">
    <property type="entry name" value="Ala_racemase_C"/>
    <property type="match status" value="1"/>
</dbReference>
<proteinExistence type="inferred from homology"/>
<comment type="catalytic activity">
    <reaction evidence="1 5">
        <text>L-alanine = D-alanine</text>
        <dbReference type="Rhea" id="RHEA:20249"/>
        <dbReference type="ChEBI" id="CHEBI:57416"/>
        <dbReference type="ChEBI" id="CHEBI:57972"/>
        <dbReference type="EC" id="5.1.1.1"/>
    </reaction>
</comment>
<dbReference type="InterPro" id="IPR011079">
    <property type="entry name" value="Ala_racemase_C"/>
</dbReference>
<dbReference type="NCBIfam" id="TIGR00492">
    <property type="entry name" value="alr"/>
    <property type="match status" value="1"/>
</dbReference>
<dbReference type="SUPFAM" id="SSF50621">
    <property type="entry name" value="Alanine racemase C-terminal domain-like"/>
    <property type="match status" value="1"/>
</dbReference>
<dbReference type="InterPro" id="IPR009006">
    <property type="entry name" value="Ala_racemase/Decarboxylase_C"/>
</dbReference>
<dbReference type="Gene3D" id="2.40.37.10">
    <property type="entry name" value="Lyase, Ornithine Decarboxylase, Chain A, domain 1"/>
    <property type="match status" value="1"/>
</dbReference>
<protein>
    <recommendedName>
        <fullName evidence="5">Alanine racemase</fullName>
        <ecNumber evidence="5">5.1.1.1</ecNumber>
    </recommendedName>
</protein>
<comment type="caution">
    <text evidence="9">The sequence shown here is derived from an EMBL/GenBank/DDBJ whole genome shotgun (WGS) entry which is preliminary data.</text>
</comment>